<organism evidence="1 2">
    <name type="scientific">Lutispora saccharofermentans</name>
    <dbReference type="NCBI Taxonomy" id="3024236"/>
    <lineage>
        <taxon>Bacteria</taxon>
        <taxon>Bacillati</taxon>
        <taxon>Bacillota</taxon>
        <taxon>Clostridia</taxon>
        <taxon>Lutisporales</taxon>
        <taxon>Lutisporaceae</taxon>
        <taxon>Lutispora</taxon>
    </lineage>
</organism>
<dbReference type="InterPro" id="IPR017695">
    <property type="entry name" value="Se-dep_Mo_hydrolase_YqeB"/>
</dbReference>
<reference evidence="1 2" key="1">
    <citation type="submission" date="2021-10" db="EMBL/GenBank/DDBJ databases">
        <title>Lutispora strain m25 sp. nov., a thermophilic, non-spore-forming bacterium isolated from a lab-scale methanogenic bioreactor digesting anaerobic sludge.</title>
        <authorList>
            <person name="El Houari A."/>
            <person name="Mcdonald J."/>
        </authorList>
    </citation>
    <scope>NUCLEOTIDE SEQUENCE [LARGE SCALE GENOMIC DNA]</scope>
    <source>
        <strain evidence="2">m25</strain>
    </source>
</reference>
<accession>A0ABT1NCS5</accession>
<proteinExistence type="predicted"/>
<dbReference type="RefSeq" id="WP_255226584.1">
    <property type="nucleotide sequence ID" value="NZ_JAJEKE010000003.1"/>
</dbReference>
<comment type="caution">
    <text evidence="1">The sequence shown here is derived from an EMBL/GenBank/DDBJ whole genome shotgun (WGS) entry which is preliminary data.</text>
</comment>
<dbReference type="Proteomes" id="UP001651880">
    <property type="component" value="Unassembled WGS sequence"/>
</dbReference>
<sequence>MRELIIIRGAGDLASGVGHRLKKGGFRVIMLEIEKPTVIRRTVSFATAVFAGEAEIEGIKAVKADTYQEAAALSRTNIIPVLIDPTGESIKALKPDGVVDCILAKKNLGTNIHMAPAVVAAGPGFTAGIDAHAVVETNRGHYLGRVIWDGSAEPNTGTPGDIGGYSKERLIKAPAQGRVRIIRDIGSMVKAGDPLCEIEGKYALAAIDGLVRGMIIDGSQVYEGMKIGDVDPRGSKIDYRTISDKARAIGGGVLEALLSIFDRRDMDA</sequence>
<gene>
    <name evidence="1" type="ORF">LJD61_05835</name>
</gene>
<dbReference type="EMBL" id="JAJEKE010000003">
    <property type="protein sequence ID" value="MCQ1529067.1"/>
    <property type="molecule type" value="Genomic_DNA"/>
</dbReference>
<protein>
    <submittedName>
        <fullName evidence="1">EF2563 family selenium-dependent molybdenum hydroxylase system protein</fullName>
    </submittedName>
</protein>
<keyword evidence="2" id="KW-1185">Reference proteome</keyword>
<evidence type="ECO:0000313" key="2">
    <source>
        <dbReference type="Proteomes" id="UP001651880"/>
    </source>
</evidence>
<dbReference type="NCBIfam" id="TIGR03309">
    <property type="entry name" value="matur_yqeB"/>
    <property type="match status" value="1"/>
</dbReference>
<name>A0ABT1NCS5_9FIRM</name>
<evidence type="ECO:0000313" key="1">
    <source>
        <dbReference type="EMBL" id="MCQ1529067.1"/>
    </source>
</evidence>